<dbReference type="Pfam" id="PF13646">
    <property type="entry name" value="HEAT_2"/>
    <property type="match status" value="1"/>
</dbReference>
<dbReference type="PATRIC" id="fig|1278073.3.peg.2"/>
<dbReference type="Gene3D" id="1.25.10.20">
    <property type="entry name" value="Vitellinogen, superhelical"/>
    <property type="match status" value="1"/>
</dbReference>
<name>L7TXV3_MYXSD</name>
<dbReference type="SUPFAM" id="SSF48431">
    <property type="entry name" value="Lipovitellin-phosvitin complex, superhelical domain"/>
    <property type="match status" value="1"/>
</dbReference>
<dbReference type="EMBL" id="CP004025">
    <property type="protein sequence ID" value="AGC41361.1"/>
    <property type="molecule type" value="Genomic_DNA"/>
</dbReference>
<dbReference type="STRING" id="1278073.MYSTI_00002"/>
<gene>
    <name evidence="1" type="ordered locus">MYSTI_00002</name>
</gene>
<dbReference type="KEGG" id="msd:MYSTI_00002"/>
<reference evidence="1 2" key="1">
    <citation type="journal article" date="2013" name="Genome Announc.">
        <title>Complete genome sequence of Myxococcus stipitatus strain DSM 14675, a fruiting myxobacterium.</title>
        <authorList>
            <person name="Huntley S."/>
            <person name="Kneip S."/>
            <person name="Treuner-Lange A."/>
            <person name="Sogaard-Andersen L."/>
        </authorList>
    </citation>
    <scope>NUCLEOTIDE SEQUENCE [LARGE SCALE GENOMIC DNA]</scope>
    <source>
        <strain evidence="2">DSM 14675 / JCM 12634 / Mx s8</strain>
    </source>
</reference>
<keyword evidence="2" id="KW-1185">Reference proteome</keyword>
<evidence type="ECO:0000313" key="2">
    <source>
        <dbReference type="Proteomes" id="UP000011131"/>
    </source>
</evidence>
<dbReference type="PROSITE" id="PS50077">
    <property type="entry name" value="HEAT_REPEAT"/>
    <property type="match status" value="1"/>
</dbReference>
<dbReference type="OrthoDB" id="5381921at2"/>
<evidence type="ECO:0008006" key="3">
    <source>
        <dbReference type="Google" id="ProtNLM"/>
    </source>
</evidence>
<organism evidence="1 2">
    <name type="scientific">Myxococcus stipitatus (strain DSM 14675 / JCM 12634 / Mx s8)</name>
    <dbReference type="NCBI Taxonomy" id="1278073"/>
    <lineage>
        <taxon>Bacteria</taxon>
        <taxon>Pseudomonadati</taxon>
        <taxon>Myxococcota</taxon>
        <taxon>Myxococcia</taxon>
        <taxon>Myxococcales</taxon>
        <taxon>Cystobacterineae</taxon>
        <taxon>Myxococcaceae</taxon>
        <taxon>Myxococcus</taxon>
    </lineage>
</organism>
<proteinExistence type="predicted"/>
<dbReference type="eggNOG" id="COG1413">
    <property type="taxonomic scope" value="Bacteria"/>
</dbReference>
<dbReference type="AlphaFoldDB" id="L7TXV3"/>
<dbReference type="InterPro" id="IPR011030">
    <property type="entry name" value="Lipovitellin_superhlx_dom"/>
</dbReference>
<protein>
    <recommendedName>
        <fullName evidence="3">HEAT repeat domain-containing protein</fullName>
    </recommendedName>
</protein>
<sequence length="648" mass="70472">MTTRMGPCARIPGVLTPRLKSLLSLFAVLVMASLWSIELPDEPPVLPAPPLELPLPEPPSTPVLQQGVKGRHRVLTPGLEHRYHFDLDTRTAEQLPGAEAGRSWRHSGWGGALELTYLGLEGERHFFSGRLSLSRVEVDGLPDEASLRELSAALEHPVYLAQDLRGRVLTVYLDATSEPRVRRLVSLLLSTTQFVAEDGRSWSTEETDTTGDFESEYRTGGSANTYVKTQRRYLRTALPLWAPLGPRGPGLTVPRLRGHLDFTLDEDGLVRDVTGSEVVETGGGALGLPLMRTETRVALTRWDSRQGPPLSMPAFRETRASLSAGPLSAPESPASPERDRALVGDATLGAVLPSLEDATLEPESTQLLLRERLSALLRSTPSSAKDAARWFRSRPLHEAVAGEVLDALGDAGTPEAQHELASLILPSRRDTNLTTRLRTLAAVERVRRPTAALAQSLTRVLTSTRKPELEHAAMLALGTVARNLDRFEPGHALDQVEGLLKHCEARPLSAEPCLRALARVGSPRGLTYASQALSHRSPHVRAAATEALGAITSADVDVLLDSVLLEDTEALVREKAAEVMSRRAAGPHLRAATQALRTEPVAQVRARVVRMLGPLPALEPLVMELLRDVAARDDSEDVRRLASSYLAR</sequence>
<accession>L7TXV3</accession>
<evidence type="ECO:0000313" key="1">
    <source>
        <dbReference type="EMBL" id="AGC41361.1"/>
    </source>
</evidence>
<dbReference type="Proteomes" id="UP000011131">
    <property type="component" value="Chromosome"/>
</dbReference>
<dbReference type="InterPro" id="IPR021133">
    <property type="entry name" value="HEAT_type_2"/>
</dbReference>
<dbReference type="HOGENOM" id="CLU_413782_0_0_7"/>